<dbReference type="AlphaFoldDB" id="A0A5N6R5M3"/>
<dbReference type="GO" id="GO:0000976">
    <property type="term" value="F:transcription cis-regulatory region binding"/>
    <property type="evidence" value="ECO:0007669"/>
    <property type="project" value="TreeGrafter"/>
</dbReference>
<dbReference type="InterPro" id="IPR025610">
    <property type="entry name" value="MYC/MYB_N"/>
</dbReference>
<protein>
    <recommendedName>
        <fullName evidence="5">Transcription factor</fullName>
        <shortName evidence="5">bHLH transcription factor</shortName>
    </recommendedName>
    <alternativeName>
        <fullName evidence="5">Basic helix-loop-helix protein</fullName>
    </alternativeName>
</protein>
<gene>
    <name evidence="9" type="ORF">FH972_011917</name>
</gene>
<evidence type="ECO:0000256" key="1">
    <source>
        <dbReference type="ARBA" id="ARBA00004123"/>
    </source>
</evidence>
<dbReference type="EMBL" id="CM017325">
    <property type="protein sequence ID" value="KAE8055047.1"/>
    <property type="molecule type" value="Genomic_DNA"/>
</dbReference>
<dbReference type="Proteomes" id="UP000327013">
    <property type="component" value="Chromosome 5"/>
</dbReference>
<dbReference type="InterPro" id="IPR036638">
    <property type="entry name" value="HLH_DNA-bd_sf"/>
</dbReference>
<keyword evidence="10" id="KW-1185">Reference proteome</keyword>
<dbReference type="OrthoDB" id="1926382at2759"/>
<feature type="coiled-coil region" evidence="6">
    <location>
        <begin position="327"/>
        <end position="354"/>
    </location>
</feature>
<dbReference type="InterPro" id="IPR054502">
    <property type="entry name" value="bHLH-TF_ACT-like_plant"/>
</dbReference>
<accession>A0A5N6R5M3</accession>
<keyword evidence="3 5" id="KW-0804">Transcription</keyword>
<feature type="compositionally biased region" description="Basic and acidic residues" evidence="7">
    <location>
        <begin position="236"/>
        <end position="248"/>
    </location>
</feature>
<sequence>MSSSSSSSLISASHEASSSTLQQHLQFIVQSRPEWWVYAIFWQTSKDSNGRVVFSWGDGHFRGTRDVAAASKAEEQPKRKAITKGFQALFDDQDMEGVDRLVDGHVTDSEWFYTVSVTRSFALRDGVLGRAYGCGAYIWLTGYHELQLYECERVKEARMHGVRTLVCVSTSRGVVELGSSDVIKEDWGLVQLVKTLFGSENTSCLLSNQRNHEDQVQIASPDIDLLNIAMSSRAQLQEKAESEGDAKEVALGGSSSPDSDGHFATEKIENSNIRMKKRGRKPTITGRESPLNHVEAERQRREKLNHRFYALRSAVPNVSKMDKASLLADAVEYINDLKAKIVDLEANQKERSSQKGKMSSIFDNQSINAMVGHPRQQSSSSNLITATTMEMEVKIVGSEALIRVQCPDVNHPSARLMNALRELNFQIHHASISSVKEMMLQDVVVKVPYGLESEEAMRSAILQRM</sequence>
<feature type="domain" description="BHLH" evidence="8">
    <location>
        <begin position="288"/>
        <end position="337"/>
    </location>
</feature>
<feature type="compositionally biased region" description="Basic and acidic residues" evidence="7">
    <location>
        <begin position="259"/>
        <end position="269"/>
    </location>
</feature>
<dbReference type="InterPro" id="IPR045084">
    <property type="entry name" value="AIB/MYC-like"/>
</dbReference>
<reference evidence="9 10" key="1">
    <citation type="submission" date="2019-06" db="EMBL/GenBank/DDBJ databases">
        <title>A chromosomal-level reference genome of Carpinus fangiana (Coryloideae, Betulaceae).</title>
        <authorList>
            <person name="Yang X."/>
            <person name="Wang Z."/>
            <person name="Zhang L."/>
            <person name="Hao G."/>
            <person name="Liu J."/>
            <person name="Yang Y."/>
        </authorList>
    </citation>
    <scope>NUCLEOTIDE SEQUENCE [LARGE SCALE GENOMIC DNA]</scope>
    <source>
        <strain evidence="9">Cfa_2016G</strain>
        <tissue evidence="9">Leaf</tissue>
    </source>
</reference>
<dbReference type="Pfam" id="PF14215">
    <property type="entry name" value="bHLH-MYC_N"/>
    <property type="match status" value="1"/>
</dbReference>
<evidence type="ECO:0000313" key="9">
    <source>
        <dbReference type="EMBL" id="KAE8055047.1"/>
    </source>
</evidence>
<dbReference type="SUPFAM" id="SSF47459">
    <property type="entry name" value="HLH, helix-loop-helix DNA-binding domain"/>
    <property type="match status" value="1"/>
</dbReference>
<organism evidence="9 10">
    <name type="scientific">Carpinus fangiana</name>
    <dbReference type="NCBI Taxonomy" id="176857"/>
    <lineage>
        <taxon>Eukaryota</taxon>
        <taxon>Viridiplantae</taxon>
        <taxon>Streptophyta</taxon>
        <taxon>Embryophyta</taxon>
        <taxon>Tracheophyta</taxon>
        <taxon>Spermatophyta</taxon>
        <taxon>Magnoliopsida</taxon>
        <taxon>eudicotyledons</taxon>
        <taxon>Gunneridae</taxon>
        <taxon>Pentapetalae</taxon>
        <taxon>rosids</taxon>
        <taxon>fabids</taxon>
        <taxon>Fagales</taxon>
        <taxon>Betulaceae</taxon>
        <taxon>Carpinus</taxon>
    </lineage>
</organism>
<evidence type="ECO:0000256" key="5">
    <source>
        <dbReference type="RuleBase" id="RU369104"/>
    </source>
</evidence>
<dbReference type="Gene3D" id="4.10.280.10">
    <property type="entry name" value="Helix-loop-helix DNA-binding domain"/>
    <property type="match status" value="1"/>
</dbReference>
<keyword evidence="6" id="KW-0175">Coiled coil</keyword>
<dbReference type="PANTHER" id="PTHR11514:SF115">
    <property type="entry name" value="TRANSCRIPTION FACTOR"/>
    <property type="match status" value="1"/>
</dbReference>
<dbReference type="GO" id="GO:0003700">
    <property type="term" value="F:DNA-binding transcription factor activity"/>
    <property type="evidence" value="ECO:0007669"/>
    <property type="project" value="InterPro"/>
</dbReference>
<evidence type="ECO:0000313" key="10">
    <source>
        <dbReference type="Proteomes" id="UP000327013"/>
    </source>
</evidence>
<dbReference type="GO" id="GO:0005634">
    <property type="term" value="C:nucleus"/>
    <property type="evidence" value="ECO:0007669"/>
    <property type="project" value="UniProtKB-SubCell"/>
</dbReference>
<dbReference type="PANTHER" id="PTHR11514">
    <property type="entry name" value="MYC"/>
    <property type="match status" value="1"/>
</dbReference>
<comment type="subcellular location">
    <subcellularLocation>
        <location evidence="1 5">Nucleus</location>
    </subcellularLocation>
</comment>
<feature type="region of interest" description="Disordered" evidence="7">
    <location>
        <begin position="236"/>
        <end position="296"/>
    </location>
</feature>
<evidence type="ECO:0000256" key="4">
    <source>
        <dbReference type="ARBA" id="ARBA00023242"/>
    </source>
</evidence>
<dbReference type="GO" id="GO:0046983">
    <property type="term" value="F:protein dimerization activity"/>
    <property type="evidence" value="ECO:0007669"/>
    <property type="project" value="InterPro"/>
</dbReference>
<evidence type="ECO:0000256" key="6">
    <source>
        <dbReference type="SAM" id="Coils"/>
    </source>
</evidence>
<evidence type="ECO:0000256" key="2">
    <source>
        <dbReference type="ARBA" id="ARBA00023015"/>
    </source>
</evidence>
<dbReference type="PROSITE" id="PS50888">
    <property type="entry name" value="BHLH"/>
    <property type="match status" value="1"/>
</dbReference>
<name>A0A5N6R5M3_9ROSI</name>
<proteinExistence type="predicted"/>
<dbReference type="SMART" id="SM00353">
    <property type="entry name" value="HLH"/>
    <property type="match status" value="1"/>
</dbReference>
<evidence type="ECO:0000256" key="3">
    <source>
        <dbReference type="ARBA" id="ARBA00023163"/>
    </source>
</evidence>
<keyword evidence="4 5" id="KW-0539">Nucleus</keyword>
<dbReference type="InterPro" id="IPR011598">
    <property type="entry name" value="bHLH_dom"/>
</dbReference>
<evidence type="ECO:0000256" key="7">
    <source>
        <dbReference type="SAM" id="MobiDB-lite"/>
    </source>
</evidence>
<evidence type="ECO:0000259" key="8">
    <source>
        <dbReference type="PROSITE" id="PS50888"/>
    </source>
</evidence>
<dbReference type="Pfam" id="PF22754">
    <property type="entry name" value="bHLH-TF_ACT-like_plant"/>
    <property type="match status" value="1"/>
</dbReference>
<keyword evidence="2 5" id="KW-0805">Transcription regulation</keyword>
<dbReference type="Pfam" id="PF00010">
    <property type="entry name" value="HLH"/>
    <property type="match status" value="1"/>
</dbReference>